<dbReference type="EMBL" id="VJVW01000002">
    <property type="protein sequence ID" value="MUP41781.1"/>
    <property type="molecule type" value="Genomic_DNA"/>
</dbReference>
<accession>A0A7K1LMA2</accession>
<dbReference type="AlphaFoldDB" id="A0A7K1LMA2"/>
<dbReference type="PANTHER" id="PTHR43685:SF2">
    <property type="entry name" value="GLYCOSYLTRANSFERASE 2-LIKE DOMAIN-CONTAINING PROTEIN"/>
    <property type="match status" value="1"/>
</dbReference>
<sequence length="361" mass="42650">MDHKITLIYANRDRSYDRIKISLDSLERQTEKNFKVVFVDYGSNSVLQSELKDLCSQYPFIEFYPLNVSQLLWNKSKALNFGILHCKTSIIFIADVDLVFHYNTIKNLNKIASTDSFYLFNLAYLSENESEILKREFEFEDLKPSNTGDVNGMILAPKNAFMQVNGFDEFFHFYGGEDVDLFARMGNAGFKERRCDHSFFYHNWHQSFSGSEDKLITSKPRVKNIMRINQEHYLSNKRFKRIRPSRQGNMGEVIDPIKAEKLKHPEHRYKIQNIMAHVEHFLNEELKTVSGVVQAHFEIDSYYHSTKHRIKKVAGRQTQPYISLKEVNDMILKKIIFDFRDLNYSYKISDNLQRIDFRIEL</sequence>
<name>A0A7K1LMA2_9FLAO</name>
<reference evidence="2 3" key="1">
    <citation type="submission" date="2019-07" db="EMBL/GenBank/DDBJ databases">
        <title>Gramella aestuarii sp. nov., isolated from a tidal flat, and emended description of Gramella echinicola.</title>
        <authorList>
            <person name="Liu L."/>
        </authorList>
    </citation>
    <scope>NUCLEOTIDE SEQUENCE [LARGE SCALE GENOMIC DNA]</scope>
    <source>
        <strain evidence="2 3">BS12</strain>
    </source>
</reference>
<dbReference type="Proteomes" id="UP000460416">
    <property type="component" value="Unassembled WGS sequence"/>
</dbReference>
<evidence type="ECO:0000259" key="1">
    <source>
        <dbReference type="Pfam" id="PF00535"/>
    </source>
</evidence>
<dbReference type="InterPro" id="IPR029044">
    <property type="entry name" value="Nucleotide-diphossugar_trans"/>
</dbReference>
<dbReference type="InterPro" id="IPR050834">
    <property type="entry name" value="Glycosyltransf_2"/>
</dbReference>
<gene>
    <name evidence="2" type="ORF">FLP08_04285</name>
</gene>
<feature type="domain" description="Glycosyltransferase 2-like" evidence="1">
    <location>
        <begin position="12"/>
        <end position="164"/>
    </location>
</feature>
<protein>
    <submittedName>
        <fullName evidence="2">Glycosyltransferase</fullName>
    </submittedName>
</protein>
<evidence type="ECO:0000313" key="3">
    <source>
        <dbReference type="Proteomes" id="UP000460416"/>
    </source>
</evidence>
<organism evidence="2 3">
    <name type="scientific">Christiangramia aestuarii</name>
    <dbReference type="NCBI Taxonomy" id="1028746"/>
    <lineage>
        <taxon>Bacteria</taxon>
        <taxon>Pseudomonadati</taxon>
        <taxon>Bacteroidota</taxon>
        <taxon>Flavobacteriia</taxon>
        <taxon>Flavobacteriales</taxon>
        <taxon>Flavobacteriaceae</taxon>
        <taxon>Christiangramia</taxon>
    </lineage>
</organism>
<proteinExistence type="predicted"/>
<dbReference type="Pfam" id="PF00535">
    <property type="entry name" value="Glycos_transf_2"/>
    <property type="match status" value="1"/>
</dbReference>
<dbReference type="SUPFAM" id="SSF53448">
    <property type="entry name" value="Nucleotide-diphospho-sugar transferases"/>
    <property type="match status" value="1"/>
</dbReference>
<dbReference type="GO" id="GO:0016740">
    <property type="term" value="F:transferase activity"/>
    <property type="evidence" value="ECO:0007669"/>
    <property type="project" value="UniProtKB-KW"/>
</dbReference>
<keyword evidence="2" id="KW-0808">Transferase</keyword>
<evidence type="ECO:0000313" key="2">
    <source>
        <dbReference type="EMBL" id="MUP41781.1"/>
    </source>
</evidence>
<dbReference type="InterPro" id="IPR001173">
    <property type="entry name" value="Glyco_trans_2-like"/>
</dbReference>
<comment type="caution">
    <text evidence="2">The sequence shown here is derived from an EMBL/GenBank/DDBJ whole genome shotgun (WGS) entry which is preliminary data.</text>
</comment>
<keyword evidence="3" id="KW-1185">Reference proteome</keyword>
<dbReference type="PANTHER" id="PTHR43685">
    <property type="entry name" value="GLYCOSYLTRANSFERASE"/>
    <property type="match status" value="1"/>
</dbReference>
<dbReference type="Gene3D" id="3.90.550.10">
    <property type="entry name" value="Spore Coat Polysaccharide Biosynthesis Protein SpsA, Chain A"/>
    <property type="match status" value="1"/>
</dbReference>
<dbReference type="RefSeq" id="WP_156274407.1">
    <property type="nucleotide sequence ID" value="NZ_BAABGI010000001.1"/>
</dbReference>
<dbReference type="OrthoDB" id="6717394at2"/>